<evidence type="ECO:0000256" key="3">
    <source>
        <dbReference type="ARBA" id="ARBA00022525"/>
    </source>
</evidence>
<evidence type="ECO:0000256" key="1">
    <source>
        <dbReference type="ARBA" id="ARBA00004613"/>
    </source>
</evidence>
<dbReference type="GO" id="GO:0043195">
    <property type="term" value="C:terminal bouton"/>
    <property type="evidence" value="ECO:0007669"/>
    <property type="project" value="TreeGrafter"/>
</dbReference>
<evidence type="ECO:0000259" key="6">
    <source>
        <dbReference type="SMART" id="SM00084"/>
    </source>
</evidence>
<dbReference type="Proteomes" id="UP000695026">
    <property type="component" value="Unplaced"/>
</dbReference>
<evidence type="ECO:0000256" key="5">
    <source>
        <dbReference type="SAM" id="MobiDB-lite"/>
    </source>
</evidence>
<dbReference type="GO" id="GO:0007218">
    <property type="term" value="P:neuropeptide signaling pathway"/>
    <property type="evidence" value="ECO:0007669"/>
    <property type="project" value="TreeGrafter"/>
</dbReference>
<dbReference type="GO" id="GO:0045987">
    <property type="term" value="P:positive regulation of smooth muscle contraction"/>
    <property type="evidence" value="ECO:0007669"/>
    <property type="project" value="TreeGrafter"/>
</dbReference>
<dbReference type="GO" id="GO:0042922">
    <property type="term" value="F:neuromedin U receptor binding"/>
    <property type="evidence" value="ECO:0007669"/>
    <property type="project" value="InterPro"/>
</dbReference>
<organism evidence="7 8">
    <name type="scientific">Python bivittatus</name>
    <name type="common">Burmese python</name>
    <name type="synonym">Python molurus bivittatus</name>
    <dbReference type="NCBI Taxonomy" id="176946"/>
    <lineage>
        <taxon>Eukaryota</taxon>
        <taxon>Metazoa</taxon>
        <taxon>Chordata</taxon>
        <taxon>Craniata</taxon>
        <taxon>Vertebrata</taxon>
        <taxon>Euteleostomi</taxon>
        <taxon>Lepidosauria</taxon>
        <taxon>Squamata</taxon>
        <taxon>Bifurcata</taxon>
        <taxon>Unidentata</taxon>
        <taxon>Episquamata</taxon>
        <taxon>Toxicofera</taxon>
        <taxon>Serpentes</taxon>
        <taxon>Henophidia</taxon>
        <taxon>Pythonidae</taxon>
        <taxon>Python</taxon>
    </lineage>
</organism>
<dbReference type="GO" id="GO:0005576">
    <property type="term" value="C:extracellular region"/>
    <property type="evidence" value="ECO:0007669"/>
    <property type="project" value="UniProtKB-SubCell"/>
</dbReference>
<dbReference type="GO" id="GO:0050806">
    <property type="term" value="P:positive regulation of synaptic transmission"/>
    <property type="evidence" value="ECO:0007669"/>
    <property type="project" value="TreeGrafter"/>
</dbReference>
<feature type="region of interest" description="Disordered" evidence="5">
    <location>
        <begin position="1"/>
        <end position="38"/>
    </location>
</feature>
<reference evidence="8" key="1">
    <citation type="submission" date="2025-08" db="UniProtKB">
        <authorList>
            <consortium name="RefSeq"/>
        </authorList>
    </citation>
    <scope>IDENTIFICATION</scope>
    <source>
        <tissue evidence="8">Liver</tissue>
    </source>
</reference>
<evidence type="ECO:0000313" key="8">
    <source>
        <dbReference type="RefSeq" id="XP_025030655.1"/>
    </source>
</evidence>
<sequence length="176" mass="19969">MRRARVCWTRPQQRPPPATAFAQGGGGSKACRPSRRKPGPGTPWSLLLALLAFGVSSCKGIPVASHVLQGEKMWNETDDICSAYLARDTLPQLSNVLGEFCFMILEFLQKDKELVERGNAKKLSVMHPLLRLIPQLHERRQKRYNVDEELRIPGGVQSRGYFMFRPRNGRRSATFY</sequence>
<comment type="subcellular location">
    <subcellularLocation>
        <location evidence="1">Secreted</location>
    </subcellularLocation>
</comment>
<dbReference type="SMART" id="SM00084">
    <property type="entry name" value="NMU"/>
    <property type="match status" value="1"/>
</dbReference>
<dbReference type="InterPro" id="IPR018070">
    <property type="entry name" value="Neuromedin-U_amidation-site"/>
</dbReference>
<dbReference type="PANTHER" id="PTHR15390">
    <property type="entry name" value="NEUROMEDIN-U"/>
    <property type="match status" value="1"/>
</dbReference>
<dbReference type="OrthoDB" id="9879773at2759"/>
<keyword evidence="3" id="KW-0964">Secreted</keyword>
<gene>
    <name evidence="8" type="primary">NMU</name>
</gene>
<keyword evidence="7" id="KW-1185">Reference proteome</keyword>
<feature type="domain" description="Neuromedin U C-terminal" evidence="6">
    <location>
        <begin position="144"/>
        <end position="168"/>
    </location>
</feature>
<evidence type="ECO:0000256" key="4">
    <source>
        <dbReference type="ARBA" id="ARBA00022815"/>
    </source>
</evidence>
<proteinExistence type="inferred from homology"/>
<keyword evidence="4" id="KW-0027">Amidation</keyword>
<dbReference type="Pfam" id="PF02070">
    <property type="entry name" value="NMU"/>
    <property type="match status" value="1"/>
</dbReference>
<dbReference type="AlphaFoldDB" id="A0A9F5IS27"/>
<dbReference type="InterPro" id="IPR042384">
    <property type="entry name" value="NMU"/>
</dbReference>
<protein>
    <submittedName>
        <fullName evidence="8">Neuromedin-U isoform X1</fullName>
    </submittedName>
</protein>
<comment type="similarity">
    <text evidence="2">Belongs to the NmU family.</text>
</comment>
<dbReference type="RefSeq" id="XP_025030655.1">
    <property type="nucleotide sequence ID" value="XM_025174887.1"/>
</dbReference>
<dbReference type="InterPro" id="IPR008200">
    <property type="entry name" value="NMU_C"/>
</dbReference>
<dbReference type="PROSITE" id="PS00967">
    <property type="entry name" value="NMU"/>
    <property type="match status" value="1"/>
</dbReference>
<evidence type="ECO:0000256" key="2">
    <source>
        <dbReference type="ARBA" id="ARBA00009957"/>
    </source>
</evidence>
<name>A0A9F5IS27_PYTBI</name>
<dbReference type="GeneID" id="112542322"/>
<dbReference type="PANTHER" id="PTHR15390:SF0">
    <property type="entry name" value="NEUROMEDIN-U"/>
    <property type="match status" value="1"/>
</dbReference>
<dbReference type="OMA" id="LWSEQEL"/>
<dbReference type="CTD" id="10874"/>
<accession>A0A9F5IS27</accession>
<evidence type="ECO:0000313" key="7">
    <source>
        <dbReference type="Proteomes" id="UP000695026"/>
    </source>
</evidence>
<dbReference type="KEGG" id="pbi:112542322"/>